<evidence type="ECO:0000256" key="4">
    <source>
        <dbReference type="ARBA" id="ARBA00012989"/>
    </source>
</evidence>
<dbReference type="GO" id="GO:0004517">
    <property type="term" value="F:nitric-oxide synthase activity"/>
    <property type="evidence" value="ECO:0007669"/>
    <property type="project" value="UniProtKB-EC"/>
</dbReference>
<feature type="region of interest" description="Disordered" evidence="12">
    <location>
        <begin position="58"/>
        <end position="86"/>
    </location>
</feature>
<evidence type="ECO:0000256" key="11">
    <source>
        <dbReference type="ARBA" id="ARBA00023004"/>
    </source>
</evidence>
<dbReference type="Pfam" id="PF02898">
    <property type="entry name" value="NO_synthase"/>
    <property type="match status" value="1"/>
</dbReference>
<keyword evidence="7" id="KW-0479">Metal-binding</keyword>
<accession>A0A423U7N7</accession>
<gene>
    <name evidence="14" type="ORF">C7M84_022060</name>
</gene>
<evidence type="ECO:0000256" key="3">
    <source>
        <dbReference type="ARBA" id="ARBA00006267"/>
    </source>
</evidence>
<dbReference type="EMBL" id="QCYY01000505">
    <property type="protein sequence ID" value="ROT84715.1"/>
    <property type="molecule type" value="Genomic_DNA"/>
</dbReference>
<dbReference type="GO" id="GO:0006809">
    <property type="term" value="P:nitric oxide biosynthetic process"/>
    <property type="evidence" value="ECO:0007669"/>
    <property type="project" value="InterPro"/>
</dbReference>
<dbReference type="PANTHER" id="PTHR43410:SF1">
    <property type="entry name" value="NITRIC OXIDE SYNTHASE"/>
    <property type="match status" value="1"/>
</dbReference>
<evidence type="ECO:0000259" key="13">
    <source>
        <dbReference type="Pfam" id="PF02898"/>
    </source>
</evidence>
<organism evidence="14 15">
    <name type="scientific">Penaeus vannamei</name>
    <name type="common">Whiteleg shrimp</name>
    <name type="synonym">Litopenaeus vannamei</name>
    <dbReference type="NCBI Taxonomy" id="6689"/>
    <lineage>
        <taxon>Eukaryota</taxon>
        <taxon>Metazoa</taxon>
        <taxon>Ecdysozoa</taxon>
        <taxon>Arthropoda</taxon>
        <taxon>Crustacea</taxon>
        <taxon>Multicrustacea</taxon>
        <taxon>Malacostraca</taxon>
        <taxon>Eumalacostraca</taxon>
        <taxon>Eucarida</taxon>
        <taxon>Decapoda</taxon>
        <taxon>Dendrobranchiata</taxon>
        <taxon>Penaeoidea</taxon>
        <taxon>Penaeidae</taxon>
        <taxon>Penaeus</taxon>
    </lineage>
</organism>
<comment type="similarity">
    <text evidence="3">Belongs to the NOS family.</text>
</comment>
<dbReference type="SUPFAM" id="SSF56512">
    <property type="entry name" value="Nitric oxide (NO) synthase oxygenase domain"/>
    <property type="match status" value="1"/>
</dbReference>
<keyword evidence="11" id="KW-0408">Iron</keyword>
<keyword evidence="10" id="KW-0560">Oxidoreductase</keyword>
<evidence type="ECO:0000256" key="8">
    <source>
        <dbReference type="ARBA" id="ARBA00022857"/>
    </source>
</evidence>
<evidence type="ECO:0000313" key="14">
    <source>
        <dbReference type="EMBL" id="ROT84715.1"/>
    </source>
</evidence>
<evidence type="ECO:0000256" key="10">
    <source>
        <dbReference type="ARBA" id="ARBA00023002"/>
    </source>
</evidence>
<dbReference type="PANTHER" id="PTHR43410">
    <property type="entry name" value="NITRIC OXIDE SYNTHASE OXYGENASE"/>
    <property type="match status" value="1"/>
</dbReference>
<dbReference type="GO" id="GO:0046872">
    <property type="term" value="F:metal ion binding"/>
    <property type="evidence" value="ECO:0007669"/>
    <property type="project" value="UniProtKB-KW"/>
</dbReference>
<dbReference type="STRING" id="6689.A0A423U7N7"/>
<evidence type="ECO:0000256" key="12">
    <source>
        <dbReference type="SAM" id="MobiDB-lite"/>
    </source>
</evidence>
<dbReference type="GO" id="GO:0005516">
    <property type="term" value="F:calmodulin binding"/>
    <property type="evidence" value="ECO:0007669"/>
    <property type="project" value="UniProtKB-KW"/>
</dbReference>
<evidence type="ECO:0000256" key="1">
    <source>
        <dbReference type="ARBA" id="ARBA00001917"/>
    </source>
</evidence>
<reference evidence="14 15" key="2">
    <citation type="submission" date="2019-01" db="EMBL/GenBank/DDBJ databases">
        <title>The decoding of complex shrimp genome reveals the adaptation for benthos swimmer, frequently molting mechanism and breeding impact on genome.</title>
        <authorList>
            <person name="Sun Y."/>
            <person name="Gao Y."/>
            <person name="Yu Y."/>
        </authorList>
    </citation>
    <scope>NUCLEOTIDE SEQUENCE [LARGE SCALE GENOMIC DNA]</scope>
    <source>
        <tissue evidence="14">Muscle</tissue>
    </source>
</reference>
<feature type="domain" description="Nitric oxide synthase (NOS)" evidence="13">
    <location>
        <begin position="93"/>
        <end position="154"/>
    </location>
</feature>
<keyword evidence="8" id="KW-0521">NADP</keyword>
<keyword evidence="15" id="KW-1185">Reference proteome</keyword>
<evidence type="ECO:0000256" key="2">
    <source>
        <dbReference type="ARBA" id="ARBA00001970"/>
    </source>
</evidence>
<dbReference type="OrthoDB" id="1688044at2759"/>
<comment type="cofactor">
    <cofactor evidence="2">
        <name>heme b</name>
        <dbReference type="ChEBI" id="CHEBI:60344"/>
    </cofactor>
</comment>
<dbReference type="InterPro" id="IPR050607">
    <property type="entry name" value="NOS"/>
</dbReference>
<dbReference type="EC" id="1.14.13.39" evidence="4"/>
<dbReference type="Proteomes" id="UP000283509">
    <property type="component" value="Unassembled WGS sequence"/>
</dbReference>
<dbReference type="InterPro" id="IPR036119">
    <property type="entry name" value="NOS_N_sf"/>
</dbReference>
<name>A0A423U7N7_PENVA</name>
<keyword evidence="5" id="KW-0349">Heme</keyword>
<dbReference type="Gene3D" id="3.90.340.10">
    <property type="entry name" value="Nitric Oxide Synthase, Chain A, domain 1"/>
    <property type="match status" value="1"/>
</dbReference>
<dbReference type="AlphaFoldDB" id="A0A423U7N7"/>
<dbReference type="InterPro" id="IPR004030">
    <property type="entry name" value="NOS_N"/>
</dbReference>
<keyword evidence="6" id="KW-0285">Flavoprotein</keyword>
<evidence type="ECO:0000256" key="5">
    <source>
        <dbReference type="ARBA" id="ARBA00022617"/>
    </source>
</evidence>
<keyword evidence="9" id="KW-0112">Calmodulin-binding</keyword>
<comment type="cofactor">
    <cofactor evidence="1">
        <name>FMN</name>
        <dbReference type="ChEBI" id="CHEBI:58210"/>
    </cofactor>
</comment>
<reference evidence="14 15" key="1">
    <citation type="submission" date="2018-04" db="EMBL/GenBank/DDBJ databases">
        <authorList>
            <person name="Zhang X."/>
            <person name="Yuan J."/>
            <person name="Li F."/>
            <person name="Xiang J."/>
        </authorList>
    </citation>
    <scope>NUCLEOTIDE SEQUENCE [LARGE SCALE GENOMIC DNA]</scope>
    <source>
        <tissue evidence="14">Muscle</tissue>
    </source>
</reference>
<evidence type="ECO:0000313" key="15">
    <source>
        <dbReference type="Proteomes" id="UP000283509"/>
    </source>
</evidence>
<protein>
    <recommendedName>
        <fullName evidence="4">nitric-oxide synthase (NADPH)</fullName>
        <ecNumber evidence="4">1.14.13.39</ecNumber>
    </recommendedName>
</protein>
<evidence type="ECO:0000256" key="6">
    <source>
        <dbReference type="ARBA" id="ARBA00022643"/>
    </source>
</evidence>
<dbReference type="InterPro" id="IPR044943">
    <property type="entry name" value="NOS_dom_1"/>
</dbReference>
<sequence>MVKKACPAHPQRLANFSLKKEVVDTLQSQTNEEGVCSGRVCGGSLMNIRRMSLAPRPPALVRPRQDLPRPVLQGHPRCKPDSREQRHNVAARHFPSFRYDSAEHKGRWQEVSRSVAKRGTYDLTFDELVFGAKLAWRNAPRCVGRMQWKRLQVRPRLKL</sequence>
<evidence type="ECO:0000256" key="7">
    <source>
        <dbReference type="ARBA" id="ARBA00022723"/>
    </source>
</evidence>
<proteinExistence type="inferred from homology"/>
<keyword evidence="6" id="KW-0288">FMN</keyword>
<evidence type="ECO:0000256" key="9">
    <source>
        <dbReference type="ARBA" id="ARBA00022860"/>
    </source>
</evidence>
<comment type="caution">
    <text evidence="14">The sequence shown here is derived from an EMBL/GenBank/DDBJ whole genome shotgun (WGS) entry which is preliminary data.</text>
</comment>